<evidence type="ECO:0000256" key="1">
    <source>
        <dbReference type="SAM" id="MobiDB-lite"/>
    </source>
</evidence>
<protein>
    <submittedName>
        <fullName evidence="2">Uncharacterized protein</fullName>
    </submittedName>
</protein>
<dbReference type="KEGG" id="puo:RZN69_15385"/>
<feature type="region of interest" description="Disordered" evidence="1">
    <location>
        <begin position="179"/>
        <end position="259"/>
    </location>
</feature>
<dbReference type="EMBL" id="CP136920">
    <property type="protein sequence ID" value="WOO40005.1"/>
    <property type="molecule type" value="Genomic_DNA"/>
</dbReference>
<dbReference type="RefSeq" id="WP_317832085.1">
    <property type="nucleotide sequence ID" value="NZ_CP136920.1"/>
</dbReference>
<sequence length="259" mass="30475">MAKAAPKLEWCVVRLGEDMNWWVEEISDEVHWDVDGLSIIDPRQMNHIIDQIDLLREYDFQDDIYEAAFYRFKIDKQLDNNRLRLVRTRDSIADTEDMLFYLPDIIDEEKGPYADLIDHMSRLRVRMLNDSIDLEQKLTVEDLEEEIREEQNNDFLEGRAVHVFREVNSVLEYVPAGFELDADPDDDDEKPTKKAIDQDFSDIEVEVEEKIEEDETMKWDEDEEEESEEEGEEEGGPPPPPDADGEESLDDLEDEDEKK</sequence>
<proteinExistence type="predicted"/>
<reference evidence="2 3" key="1">
    <citation type="submission" date="2023-10" db="EMBL/GenBank/DDBJ databases">
        <title>Rubellicoccus peritrichatus gen. nov., sp. nov., isolated from an algae of coral reef tank.</title>
        <authorList>
            <person name="Luo J."/>
        </authorList>
    </citation>
    <scope>NUCLEOTIDE SEQUENCE [LARGE SCALE GENOMIC DNA]</scope>
    <source>
        <strain evidence="2 3">CR14</strain>
    </source>
</reference>
<dbReference type="Proteomes" id="UP001304300">
    <property type="component" value="Chromosome"/>
</dbReference>
<accession>A0AAQ3QUK0</accession>
<evidence type="ECO:0000313" key="3">
    <source>
        <dbReference type="Proteomes" id="UP001304300"/>
    </source>
</evidence>
<keyword evidence="3" id="KW-1185">Reference proteome</keyword>
<organism evidence="2 3">
    <name type="scientific">Rubellicoccus peritrichatus</name>
    <dbReference type="NCBI Taxonomy" id="3080537"/>
    <lineage>
        <taxon>Bacteria</taxon>
        <taxon>Pseudomonadati</taxon>
        <taxon>Verrucomicrobiota</taxon>
        <taxon>Opitutia</taxon>
        <taxon>Puniceicoccales</taxon>
        <taxon>Cerasicoccaceae</taxon>
        <taxon>Rubellicoccus</taxon>
    </lineage>
</organism>
<dbReference type="AlphaFoldDB" id="A0AAQ3QUK0"/>
<gene>
    <name evidence="2" type="ORF">RZN69_15385</name>
</gene>
<feature type="compositionally biased region" description="Acidic residues" evidence="1">
    <location>
        <begin position="199"/>
        <end position="235"/>
    </location>
</feature>
<name>A0AAQ3QUK0_9BACT</name>
<feature type="compositionally biased region" description="Acidic residues" evidence="1">
    <location>
        <begin position="180"/>
        <end position="189"/>
    </location>
</feature>
<feature type="compositionally biased region" description="Acidic residues" evidence="1">
    <location>
        <begin position="243"/>
        <end position="259"/>
    </location>
</feature>
<evidence type="ECO:0000313" key="2">
    <source>
        <dbReference type="EMBL" id="WOO40005.1"/>
    </source>
</evidence>